<feature type="domain" description="4Fe-4S ferredoxin-type" evidence="6">
    <location>
        <begin position="559"/>
        <end position="588"/>
    </location>
</feature>
<dbReference type="PROSITE" id="PS51379">
    <property type="entry name" value="4FE4S_FER_2"/>
    <property type="match status" value="2"/>
</dbReference>
<dbReference type="GO" id="GO:0008137">
    <property type="term" value="F:NADH dehydrogenase (ubiquinone) activity"/>
    <property type="evidence" value="ECO:0007669"/>
    <property type="project" value="InterPro"/>
</dbReference>
<dbReference type="AlphaFoldDB" id="A0A8T5UT82"/>
<dbReference type="Pfam" id="PF13237">
    <property type="entry name" value="Fer4_10"/>
    <property type="match status" value="1"/>
</dbReference>
<proteinExistence type="inferred from homology"/>
<dbReference type="SUPFAM" id="SSF140490">
    <property type="entry name" value="Nqo1C-terminal domain-like"/>
    <property type="match status" value="1"/>
</dbReference>
<dbReference type="GO" id="GO:0016491">
    <property type="term" value="F:oxidoreductase activity"/>
    <property type="evidence" value="ECO:0007669"/>
    <property type="project" value="UniProtKB-ARBA"/>
</dbReference>
<dbReference type="InterPro" id="IPR017900">
    <property type="entry name" value="4Fe4S_Fe_S_CS"/>
</dbReference>
<dbReference type="FunFam" id="3.40.50.11540:FF:000001">
    <property type="entry name" value="NADH dehydrogenase [ubiquinone] flavoprotein 1, mitochondrial"/>
    <property type="match status" value="1"/>
</dbReference>
<dbReference type="SUPFAM" id="SSF52833">
    <property type="entry name" value="Thioredoxin-like"/>
    <property type="match status" value="1"/>
</dbReference>
<dbReference type="PROSITE" id="PS00645">
    <property type="entry name" value="COMPLEX1_51K_2"/>
    <property type="match status" value="1"/>
</dbReference>
<keyword evidence="5" id="KW-0411">Iron-sulfur</keyword>
<dbReference type="Pfam" id="PF10531">
    <property type="entry name" value="SLBB"/>
    <property type="match status" value="1"/>
</dbReference>
<reference evidence="8" key="1">
    <citation type="journal article" date="2022" name="Microbiol. Resour. Announc.">
        <title>Draft Genome Sequence of a Methanogenic Archaeon from West Spitsbergen Permafrost.</title>
        <authorList>
            <person name="Trubitsyn V."/>
            <person name="Rivkina E."/>
            <person name="Shcherbakova V."/>
        </authorList>
    </citation>
    <scope>NUCLEOTIDE SEQUENCE [LARGE SCALE GENOMIC DNA]</scope>
    <source>
        <strain evidence="8">VT</strain>
    </source>
</reference>
<dbReference type="PANTHER" id="PTHR43578">
    <property type="entry name" value="NADH-QUINONE OXIDOREDUCTASE SUBUNIT F"/>
    <property type="match status" value="1"/>
</dbReference>
<evidence type="ECO:0000256" key="4">
    <source>
        <dbReference type="ARBA" id="ARBA00023004"/>
    </source>
</evidence>
<keyword evidence="8" id="KW-1185">Reference proteome</keyword>
<dbReference type="Gene3D" id="3.40.50.11540">
    <property type="entry name" value="NADH-ubiquinone oxidoreductase 51kDa subunit"/>
    <property type="match status" value="1"/>
</dbReference>
<evidence type="ECO:0000259" key="6">
    <source>
        <dbReference type="PROSITE" id="PS51379"/>
    </source>
</evidence>
<comment type="similarity">
    <text evidence="1">Belongs to the complex I 51 kDa subunit family.</text>
</comment>
<dbReference type="CDD" id="cd02980">
    <property type="entry name" value="TRX_Fd_family"/>
    <property type="match status" value="1"/>
</dbReference>
<keyword evidence="4" id="KW-0408">Iron</keyword>
<feature type="domain" description="4Fe-4S ferredoxin-type" evidence="6">
    <location>
        <begin position="589"/>
        <end position="620"/>
    </location>
</feature>
<dbReference type="Gene3D" id="3.40.30.10">
    <property type="entry name" value="Glutaredoxin"/>
    <property type="match status" value="1"/>
</dbReference>
<keyword evidence="3" id="KW-0479">Metal-binding</keyword>
<dbReference type="SUPFAM" id="SSF142984">
    <property type="entry name" value="Nqo1 middle domain-like"/>
    <property type="match status" value="1"/>
</dbReference>
<dbReference type="PROSITE" id="PS00198">
    <property type="entry name" value="4FE4S_FER_1"/>
    <property type="match status" value="1"/>
</dbReference>
<dbReference type="PANTHER" id="PTHR43578:SF3">
    <property type="entry name" value="NADH-QUINONE OXIDOREDUCTASE SUBUNIT F"/>
    <property type="match status" value="1"/>
</dbReference>
<organism evidence="7 8">
    <name type="scientific">Methanobacterium spitsbergense</name>
    <dbReference type="NCBI Taxonomy" id="2874285"/>
    <lineage>
        <taxon>Archaea</taxon>
        <taxon>Methanobacteriati</taxon>
        <taxon>Methanobacteriota</taxon>
        <taxon>Methanomada group</taxon>
        <taxon>Methanobacteria</taxon>
        <taxon>Methanobacteriales</taxon>
        <taxon>Methanobacteriaceae</taxon>
        <taxon>Methanobacterium</taxon>
    </lineage>
</organism>
<dbReference type="RefSeq" id="WP_223790798.1">
    <property type="nucleotide sequence ID" value="NZ_JAIOUQ010000003.1"/>
</dbReference>
<dbReference type="SMART" id="SM00928">
    <property type="entry name" value="NADH_4Fe-4S"/>
    <property type="match status" value="1"/>
</dbReference>
<dbReference type="InterPro" id="IPR037207">
    <property type="entry name" value="Nuop51_4Fe4S-bd_sf"/>
</dbReference>
<evidence type="ECO:0000256" key="1">
    <source>
        <dbReference type="ARBA" id="ARBA00007523"/>
    </source>
</evidence>
<dbReference type="GO" id="GO:0051539">
    <property type="term" value="F:4 iron, 4 sulfur cluster binding"/>
    <property type="evidence" value="ECO:0007669"/>
    <property type="project" value="UniProtKB-KW"/>
</dbReference>
<dbReference type="SUPFAM" id="SSF142019">
    <property type="entry name" value="Nqo1 FMN-binding domain-like"/>
    <property type="match status" value="1"/>
</dbReference>
<evidence type="ECO:0000313" key="7">
    <source>
        <dbReference type="EMBL" id="MBZ2165176.1"/>
    </source>
</evidence>
<dbReference type="Pfam" id="PF01512">
    <property type="entry name" value="Complex1_51K"/>
    <property type="match status" value="1"/>
</dbReference>
<dbReference type="InterPro" id="IPR037225">
    <property type="entry name" value="Nuo51_FMN-bd_sf"/>
</dbReference>
<dbReference type="Gene3D" id="1.20.1440.230">
    <property type="entry name" value="NADH-ubiquinone oxidoreductase 51kDa subunit, iron-sulphur binding domain"/>
    <property type="match status" value="1"/>
</dbReference>
<dbReference type="InterPro" id="IPR019575">
    <property type="entry name" value="Nuop51_4Fe4S-bd"/>
</dbReference>
<dbReference type="InterPro" id="IPR036249">
    <property type="entry name" value="Thioredoxin-like_sf"/>
</dbReference>
<name>A0A8T5UT82_9EURY</name>
<dbReference type="InterPro" id="IPR017896">
    <property type="entry name" value="4Fe4S_Fe-S-bd"/>
</dbReference>
<evidence type="ECO:0000313" key="8">
    <source>
        <dbReference type="Proteomes" id="UP000825933"/>
    </source>
</evidence>
<dbReference type="FunFam" id="1.20.1440.230:FF:000001">
    <property type="entry name" value="Mitochondrial NADH dehydrogenase flavoprotein 1"/>
    <property type="match status" value="1"/>
</dbReference>
<dbReference type="Proteomes" id="UP000825933">
    <property type="component" value="Unassembled WGS sequence"/>
</dbReference>
<dbReference type="EMBL" id="JAIOUQ010000003">
    <property type="protein sequence ID" value="MBZ2165176.1"/>
    <property type="molecule type" value="Genomic_DNA"/>
</dbReference>
<keyword evidence="2" id="KW-0004">4Fe-4S</keyword>
<dbReference type="Gene3D" id="6.10.250.1450">
    <property type="match status" value="1"/>
</dbReference>
<dbReference type="InterPro" id="IPR011538">
    <property type="entry name" value="Nuo51_FMN-bd"/>
</dbReference>
<evidence type="ECO:0000256" key="2">
    <source>
        <dbReference type="ARBA" id="ARBA00022485"/>
    </source>
</evidence>
<comment type="caution">
    <text evidence="7">The sequence shown here is derived from an EMBL/GenBank/DDBJ whole genome shotgun (WGS) entry which is preliminary data.</text>
</comment>
<accession>A0A8T5UT82</accession>
<dbReference type="SUPFAM" id="SSF54862">
    <property type="entry name" value="4Fe-4S ferredoxins"/>
    <property type="match status" value="1"/>
</dbReference>
<gene>
    <name evidence="7" type="ORF">K8N75_03845</name>
</gene>
<sequence>MNFNQLVTESVEEYNALFEGDTPIILVGSATCGKSAGAQEISITFKAELEKQGEIAKVIDVGCIGLCYLEPVVTVIKKGMPAIFYDEVTPKLAKKIVKTYIMGNDPMPEHALGSFGEKQIEGIPELFNIPVMKPQVRRILRNCGFIDPENIKHYIAVGGYTGLNRALQIEPGEVIEKIKLSGLRGRGGAGFPTWMKWQFCIDSDEDEKYLICNADEGDPGAFMNRSLLESDPHSVLEGIVIAAYTIGAKEGYIYCRAEYPLALDRLKHAISEMREQGFLGEDILGTGFNFNIKIKEGAGAFVCGEETALIASIEGKRGMPRTRPPFPTTYGLWGKPTVINNVETMASVSLIMQGGHNQFIKYGTEESKGTKTFSLVGNVRNTGLIEVPLGTTLRQVIDEIGGGIINNGKFKAVQIGGPSGGCLPESFLDTKIDYDSLTMAGAIMGSGGLVVMDQTSCMVDVARYFLEFIQNESCGKCVPCRLGTKQMLDILTDITQGKGKSEDMDLLLELAEGIKDGSLCGLGQTSPNPVLTTIKFFKEEYDTHINEKKCPALLCKELIDYQVIVEKCEGCMLCLKSCPVGAVSGIKKELHSIDKEKCIKCGTCIELCSGKYNAIERVSKY</sequence>
<evidence type="ECO:0000256" key="5">
    <source>
        <dbReference type="ARBA" id="ARBA00023014"/>
    </source>
</evidence>
<protein>
    <submittedName>
        <fullName evidence="7">NADH-quinone oxidoreductase subunit NuoF</fullName>
    </submittedName>
</protein>
<dbReference type="Gene3D" id="3.10.20.600">
    <property type="match status" value="1"/>
</dbReference>
<dbReference type="InterPro" id="IPR001949">
    <property type="entry name" value="NADH-UbQ_OxRdtase_51kDa_CS"/>
</dbReference>
<dbReference type="GO" id="GO:0046872">
    <property type="term" value="F:metal ion binding"/>
    <property type="evidence" value="ECO:0007669"/>
    <property type="project" value="UniProtKB-KW"/>
</dbReference>
<dbReference type="Pfam" id="PF10589">
    <property type="entry name" value="NADH_4Fe-4S"/>
    <property type="match status" value="1"/>
</dbReference>
<dbReference type="Gene3D" id="3.30.70.20">
    <property type="match status" value="1"/>
</dbReference>
<dbReference type="InterPro" id="IPR019554">
    <property type="entry name" value="Soluble_ligand-bd"/>
</dbReference>
<dbReference type="GO" id="GO:0010181">
    <property type="term" value="F:FMN binding"/>
    <property type="evidence" value="ECO:0007669"/>
    <property type="project" value="InterPro"/>
</dbReference>
<evidence type="ECO:0000256" key="3">
    <source>
        <dbReference type="ARBA" id="ARBA00022723"/>
    </source>
</evidence>